<keyword evidence="3" id="KW-1185">Reference proteome</keyword>
<dbReference type="RefSeq" id="WP_086533344.1">
    <property type="nucleotide sequence ID" value="NZ_JBLKRZ010000012.1"/>
</dbReference>
<accession>A0A2C9ZJB5</accession>
<name>A0A2C9ZJB5_9ACTN</name>
<feature type="domain" description="DUF2470" evidence="1">
    <location>
        <begin position="166"/>
        <end position="236"/>
    </location>
</feature>
<dbReference type="Proteomes" id="UP000194632">
    <property type="component" value="Unassembled WGS sequence"/>
</dbReference>
<dbReference type="Pfam" id="PF10615">
    <property type="entry name" value="DUF2470"/>
    <property type="match status" value="1"/>
</dbReference>
<dbReference type="STRING" id="417102.CA982_00190"/>
<organism evidence="2 3">
    <name type="scientific">Gordonia lacunae</name>
    <dbReference type="NCBI Taxonomy" id="417102"/>
    <lineage>
        <taxon>Bacteria</taxon>
        <taxon>Bacillati</taxon>
        <taxon>Actinomycetota</taxon>
        <taxon>Actinomycetes</taxon>
        <taxon>Mycobacteriales</taxon>
        <taxon>Gordoniaceae</taxon>
        <taxon>Gordonia</taxon>
    </lineage>
</organism>
<dbReference type="OrthoDB" id="3381348at2"/>
<gene>
    <name evidence="2" type="ORF">CA982_00190</name>
</gene>
<dbReference type="EMBL" id="NGFO01000001">
    <property type="protein sequence ID" value="OUC80832.1"/>
    <property type="molecule type" value="Genomic_DNA"/>
</dbReference>
<evidence type="ECO:0000313" key="3">
    <source>
        <dbReference type="Proteomes" id="UP000194632"/>
    </source>
</evidence>
<protein>
    <submittedName>
        <fullName evidence="2">DUF2470 domain-containing protein</fullName>
    </submittedName>
</protein>
<dbReference type="InterPro" id="IPR019595">
    <property type="entry name" value="DUF2470"/>
</dbReference>
<evidence type="ECO:0000313" key="2">
    <source>
        <dbReference type="EMBL" id="OUC80832.1"/>
    </source>
</evidence>
<evidence type="ECO:0000259" key="1">
    <source>
        <dbReference type="Pfam" id="PF10615"/>
    </source>
</evidence>
<proteinExistence type="predicted"/>
<dbReference type="AlphaFoldDB" id="A0A2C9ZJB5"/>
<reference evidence="2 3" key="1">
    <citation type="submission" date="2017-05" db="EMBL/GenBank/DDBJ databases">
        <title>Biotechnological potential of actinobacteria isolated from South African environments.</title>
        <authorList>
            <person name="Le Roes-Hill M."/>
            <person name="Prins A."/>
            <person name="Durrell K.A."/>
        </authorList>
    </citation>
    <scope>NUCLEOTIDE SEQUENCE [LARGE SCALE GENOMIC DNA]</scope>
    <source>
        <strain evidence="2">BS2</strain>
    </source>
</reference>
<dbReference type="InterPro" id="IPR037119">
    <property type="entry name" value="Haem_oxidase_HugZ-like_sf"/>
</dbReference>
<dbReference type="Gene3D" id="3.20.180.10">
    <property type="entry name" value="PNP-oxidase-like"/>
    <property type="match status" value="1"/>
</dbReference>
<comment type="caution">
    <text evidence="2">The sequence shown here is derived from an EMBL/GenBank/DDBJ whole genome shotgun (WGS) entry which is preliminary data.</text>
</comment>
<dbReference type="SUPFAM" id="SSF50475">
    <property type="entry name" value="FMN-binding split barrel"/>
    <property type="match status" value="1"/>
</dbReference>
<sequence length="250" mass="27269">MTRTTTDRPTEAEMIQTACRRVGSAILAIEGADATPIDVVHLFESQAFVLVPTAGDAMRAVDEAEGVPAMLEVTDWAPIDLRERVRSVIWLNGTLHEVPRDLERDLAIEIAAEHPDDGLLDIGHGASMLRLQVDTAVIASSAGAASVPATELADADPDPFWEHEGSWLEHLDTDHADIVGQLVRKLPADLRTGRVRPLGLDRFGIRFRIEGLEGDSDVRLPFARPVSDVFELSRALRNLAGCPFLNSMPD</sequence>